<organism evidence="2 4">
    <name type="scientific">Halobacterium salinarum (strain ATCC 33171 / DSM 3754 / JCM 8978 / NBRC 102687 / NCIMB 764 / 91-R6)</name>
    <dbReference type="NCBI Taxonomy" id="2597657"/>
    <lineage>
        <taxon>Archaea</taxon>
        <taxon>Methanobacteriati</taxon>
        <taxon>Methanobacteriota</taxon>
        <taxon>Stenosarchaea group</taxon>
        <taxon>Halobacteria</taxon>
        <taxon>Halobacteriales</taxon>
        <taxon>Halobacteriaceae</taxon>
        <taxon>Halobacterium</taxon>
    </lineage>
</organism>
<dbReference type="InterPro" id="IPR055959">
    <property type="entry name" value="DUF7537"/>
</dbReference>
<proteinExistence type="predicted"/>
<evidence type="ECO:0000256" key="1">
    <source>
        <dbReference type="SAM" id="MobiDB-lite"/>
    </source>
</evidence>
<reference evidence="3 5" key="2">
    <citation type="submission" date="2019-07" db="EMBL/GenBank/DDBJ databases">
        <title>Genomic Encyclopedia of Archaeal and Bacterial Type Strains, Phase II (KMG-II): from individual species to whole genera.</title>
        <authorList>
            <person name="Goeker M."/>
        </authorList>
    </citation>
    <scope>NUCLEOTIDE SEQUENCE [LARGE SCALE GENOMIC DNA]</scope>
    <source>
        <strain evidence="3 5">DSM 3754</strain>
    </source>
</reference>
<dbReference type="Proteomes" id="UP000323075">
    <property type="component" value="Unassembled WGS sequence"/>
</dbReference>
<dbReference type="RefSeq" id="WP_136361483.1">
    <property type="nucleotide sequence ID" value="NZ_VRYN01000001.1"/>
</dbReference>
<dbReference type="GeneID" id="39855473"/>
<evidence type="ECO:0000313" key="2">
    <source>
        <dbReference type="EMBL" id="QCC45284.1"/>
    </source>
</evidence>
<dbReference type="EMBL" id="CP038631">
    <property type="protein sequence ID" value="QCC45284.1"/>
    <property type="molecule type" value="Genomic_DNA"/>
</dbReference>
<feature type="region of interest" description="Disordered" evidence="1">
    <location>
        <begin position="241"/>
        <end position="275"/>
    </location>
</feature>
<dbReference type="PROSITE" id="PS51257">
    <property type="entry name" value="PROKAR_LIPOPROTEIN"/>
    <property type="match status" value="1"/>
</dbReference>
<accession>A0A4D6GTX7</accession>
<dbReference type="Proteomes" id="UP000296216">
    <property type="component" value="Chromosome"/>
</dbReference>
<evidence type="ECO:0000313" key="4">
    <source>
        <dbReference type="Proteomes" id="UP000296216"/>
    </source>
</evidence>
<dbReference type="Pfam" id="PF24381">
    <property type="entry name" value="DUF7537"/>
    <property type="match status" value="1"/>
</dbReference>
<dbReference type="EMBL" id="VRYN01000001">
    <property type="protein sequence ID" value="TYO81553.1"/>
    <property type="molecule type" value="Genomic_DNA"/>
</dbReference>
<feature type="compositionally biased region" description="Low complexity" evidence="1">
    <location>
        <begin position="246"/>
        <end position="275"/>
    </location>
</feature>
<evidence type="ECO:0000313" key="3">
    <source>
        <dbReference type="EMBL" id="TYO81553.1"/>
    </source>
</evidence>
<gene>
    <name evidence="3" type="ORF">APQ99_00057</name>
    <name evidence="2" type="ORF">HBSAL_08170</name>
</gene>
<protein>
    <submittedName>
        <fullName evidence="2">Uncharacterized protein</fullName>
    </submittedName>
</protein>
<evidence type="ECO:0000313" key="5">
    <source>
        <dbReference type="Proteomes" id="UP000323075"/>
    </source>
</evidence>
<dbReference type="AlphaFoldDB" id="A0A4D6GTX7"/>
<name>A0A4D6GTX7_HALS9</name>
<reference evidence="2 4" key="1">
    <citation type="journal article" date="2019" name="Microbiol. Resour. Announc.">
        <title>The Genome Sequence of the Halobacterium salinarum Type Strain Is Closely Related to That of Laboratory Strains NRC-1 and R1.</title>
        <authorList>
            <person name="Pfeiffer F."/>
            <person name="Marchfelder A."/>
            <person name="Habermann B."/>
            <person name="Dyall-Smith M.L."/>
        </authorList>
    </citation>
    <scope>NUCLEOTIDE SEQUENCE [LARGE SCALE GENOMIC DNA]</scope>
    <source>
        <strain evidence="2">91-R6</strain>
        <strain evidence="4">ATCC 33171 / DSM 3754 / JCM 8978 / NBRC 102687 / NCIMB 764 / 91-R6</strain>
    </source>
</reference>
<sequence>MRRQLAALLVVALVAVAGCAGGSAPATDDGASSGDQIYQTPLDTGTVVDAHASALTDAGSYTMESTVAQSLANSTQRAETTGVVRGNAASGALFLRTQSPRGQTVAVYTDGNGTAYERRAAGNRSQVRDASGRAPTADQYASSIVRPFIDLFNFTYTGTTTENGDTVAVYEADGVADLNTSSQAFANRDPESVEAAAATLHIRDDGVVTSLQSNTTFAQQNRSQTTAVNYTFSDIGSTEVTQPDWASDAATTATSQPSTTTPTTANATTTANASA</sequence>
<reference evidence="2" key="3">
    <citation type="journal article" name="MicrobiologyOpen">
        <title>Whole-genome comparison between the type strain of Halobacterium salinarum (DSM 3754(T)) and the laboratory strains R1 and NRC-1.</title>
        <authorList>
            <person name="Pfeiffer F."/>
            <person name="Losensky G."/>
            <person name="Marchfelder A."/>
            <person name="Habermann B."/>
            <person name="Dyall-Smith M."/>
        </authorList>
    </citation>
    <scope>NUCLEOTIDE SEQUENCE</scope>
    <source>
        <strain evidence="2">91-R6</strain>
    </source>
</reference>